<reference evidence="1 3" key="1">
    <citation type="journal article" date="2009" name="PLoS Biol.">
        <title>Lineage-specific biology revealed by a finished genome assembly of the mouse.</title>
        <authorList>
            <consortium name="Mouse Genome Sequencing Consortium"/>
            <person name="Church D.M."/>
            <person name="Goodstadt L."/>
            <person name="Hillier L.W."/>
            <person name="Zody M.C."/>
            <person name="Goldstein S."/>
            <person name="She X."/>
            <person name="Bult C.J."/>
            <person name="Agarwala R."/>
            <person name="Cherry J.L."/>
            <person name="DiCuccio M."/>
            <person name="Hlavina W."/>
            <person name="Kapustin Y."/>
            <person name="Meric P."/>
            <person name="Maglott D."/>
            <person name="Birtle Z."/>
            <person name="Marques A.C."/>
            <person name="Graves T."/>
            <person name="Zhou S."/>
            <person name="Teague B."/>
            <person name="Potamousis K."/>
            <person name="Churas C."/>
            <person name="Place M."/>
            <person name="Herschleb J."/>
            <person name="Runnheim R."/>
            <person name="Forrest D."/>
            <person name="Amos-Landgraf J."/>
            <person name="Schwartz D.C."/>
            <person name="Cheng Z."/>
            <person name="Lindblad-Toh K."/>
            <person name="Eichler E.E."/>
            <person name="Ponting C.P."/>
        </authorList>
    </citation>
    <scope>NUCLEOTIDE SEQUENCE [LARGE SCALE GENOMIC DNA]</scope>
    <source>
        <strain evidence="1 3">C57BL/6J</strain>
    </source>
</reference>
<dbReference type="Ensembl" id="ENSMUST00000181986.8">
    <property type="protein sequence ID" value="ENSMUSP00000138172.2"/>
    <property type="gene ID" value="ENSMUSG00000032582.15"/>
</dbReference>
<dbReference type="GeneTree" id="ENSGT00940000157976"/>
<evidence type="ECO:0000313" key="1">
    <source>
        <dbReference type="Ensembl" id="ENSMUSP00000138172.2"/>
    </source>
</evidence>
<keyword evidence="3" id="KW-1185">Reference proteome</keyword>
<dbReference type="AGR" id="MGI:1338037"/>
<accession>S4R1D1</accession>
<gene>
    <name evidence="1 2" type="primary">Rbm6</name>
</gene>
<dbReference type="ExpressionAtlas" id="S4R1D1">
    <property type="expression patterns" value="baseline and differential"/>
</dbReference>
<dbReference type="AlphaFoldDB" id="S4R1D1"/>
<reference evidence="1" key="3">
    <citation type="submission" date="2025-08" db="UniProtKB">
        <authorList>
            <consortium name="Ensembl"/>
        </authorList>
    </citation>
    <scope>IDENTIFICATION</scope>
    <source>
        <strain evidence="1">C57BL/6J</strain>
    </source>
</reference>
<name>S4R1D1_MOUSE</name>
<dbReference type="VEuPathDB" id="HostDB:ENSMUSG00000032582"/>
<reference evidence="1" key="4">
    <citation type="submission" date="2025-09" db="UniProtKB">
        <authorList>
            <consortium name="Ensembl"/>
        </authorList>
    </citation>
    <scope>IDENTIFICATION</scope>
    <source>
        <strain evidence="1">C57BL/6J</strain>
    </source>
</reference>
<evidence type="ECO:0000313" key="2">
    <source>
        <dbReference type="MGI" id="MGI:1338037"/>
    </source>
</evidence>
<dbReference type="MGI" id="MGI:1338037">
    <property type="gene designation" value="Rbm6"/>
</dbReference>
<dbReference type="Bgee" id="ENSMUSG00000032582">
    <property type="expression patterns" value="Expressed in undifferentiated genital tubercle and 259 other cell types or tissues"/>
</dbReference>
<dbReference type="Proteomes" id="UP000000589">
    <property type="component" value="Chromosome 9"/>
</dbReference>
<organism evidence="1 3">
    <name type="scientific">Mus musculus</name>
    <name type="common">Mouse</name>
    <dbReference type="NCBI Taxonomy" id="10090"/>
    <lineage>
        <taxon>Eukaryota</taxon>
        <taxon>Metazoa</taxon>
        <taxon>Chordata</taxon>
        <taxon>Craniata</taxon>
        <taxon>Vertebrata</taxon>
        <taxon>Euteleostomi</taxon>
        <taxon>Mammalia</taxon>
        <taxon>Eutheria</taxon>
        <taxon>Euarchontoglires</taxon>
        <taxon>Glires</taxon>
        <taxon>Rodentia</taxon>
        <taxon>Myomorpha</taxon>
        <taxon>Muroidea</taxon>
        <taxon>Muridae</taxon>
        <taxon>Murinae</taxon>
        <taxon>Mus</taxon>
        <taxon>Mus</taxon>
    </lineage>
</organism>
<dbReference type="HOGENOM" id="CLU_3368305_0_0_1"/>
<sequence length="40" mass="4480">MWGDSRSANRTGPFRVRLALVGISLLVHSARAQRKKSSRN</sequence>
<reference evidence="1 3" key="2">
    <citation type="journal article" date="2011" name="PLoS Biol.">
        <title>Modernizing reference genome assemblies.</title>
        <authorList>
            <person name="Church D.M."/>
            <person name="Schneider V.A."/>
            <person name="Graves T."/>
            <person name="Auger K."/>
            <person name="Cunningham F."/>
            <person name="Bouk N."/>
            <person name="Chen H.C."/>
            <person name="Agarwala R."/>
            <person name="McLaren W.M."/>
            <person name="Ritchie G.R."/>
            <person name="Albracht D."/>
            <person name="Kremitzki M."/>
            <person name="Rock S."/>
            <person name="Kotkiewicz H."/>
            <person name="Kremitzki C."/>
            <person name="Wollam A."/>
            <person name="Trani L."/>
            <person name="Fulton L."/>
            <person name="Fulton R."/>
            <person name="Matthews L."/>
            <person name="Whitehead S."/>
            <person name="Chow W."/>
            <person name="Torrance J."/>
            <person name="Dunn M."/>
            <person name="Harden G."/>
            <person name="Threadgold G."/>
            <person name="Wood J."/>
            <person name="Collins J."/>
            <person name="Heath P."/>
            <person name="Griffiths G."/>
            <person name="Pelan S."/>
            <person name="Grafham D."/>
            <person name="Eichler E.E."/>
            <person name="Weinstock G."/>
            <person name="Mardis E.R."/>
            <person name="Wilson R.K."/>
            <person name="Howe K."/>
            <person name="Flicek P."/>
            <person name="Hubbard T."/>
        </authorList>
    </citation>
    <scope>NUCLEOTIDE SEQUENCE [LARGE SCALE GENOMIC DNA]</scope>
    <source>
        <strain evidence="1 3">C57BL/6J</strain>
    </source>
</reference>
<protein>
    <submittedName>
        <fullName evidence="1">RNA binding motif protein 6</fullName>
    </submittedName>
</protein>
<evidence type="ECO:0000313" key="3">
    <source>
        <dbReference type="Proteomes" id="UP000000589"/>
    </source>
</evidence>
<dbReference type="Antibodypedia" id="13824">
    <property type="antibodies" value="180 antibodies from 27 providers"/>
</dbReference>
<proteinExistence type="predicted"/>